<dbReference type="Proteomes" id="UP000467840">
    <property type="component" value="Chromosome 11"/>
</dbReference>
<dbReference type="EMBL" id="JAAGAX010000002">
    <property type="protein sequence ID" value="KAF2323571.1"/>
    <property type="molecule type" value="Genomic_DNA"/>
</dbReference>
<feature type="region of interest" description="Disordered" evidence="1">
    <location>
        <begin position="56"/>
        <end position="81"/>
    </location>
</feature>
<reference evidence="2 3" key="1">
    <citation type="journal article" date="2020" name="Mol. Plant">
        <title>The Chromosome-Based Rubber Tree Genome Provides New Insights into Spurge Genome Evolution and Rubber Biosynthesis.</title>
        <authorList>
            <person name="Liu J."/>
            <person name="Shi C."/>
            <person name="Shi C.C."/>
            <person name="Li W."/>
            <person name="Zhang Q.J."/>
            <person name="Zhang Y."/>
            <person name="Li K."/>
            <person name="Lu H.F."/>
            <person name="Shi C."/>
            <person name="Zhu S.T."/>
            <person name="Xiao Z.Y."/>
            <person name="Nan H."/>
            <person name="Yue Y."/>
            <person name="Zhu X.G."/>
            <person name="Wu Y."/>
            <person name="Hong X.N."/>
            <person name="Fan G.Y."/>
            <person name="Tong Y."/>
            <person name="Zhang D."/>
            <person name="Mao C.L."/>
            <person name="Liu Y.L."/>
            <person name="Hao S.J."/>
            <person name="Liu W.Q."/>
            <person name="Lv M.Q."/>
            <person name="Zhang H.B."/>
            <person name="Liu Y."/>
            <person name="Hu-Tang G.R."/>
            <person name="Wang J.P."/>
            <person name="Wang J.H."/>
            <person name="Sun Y.H."/>
            <person name="Ni S.B."/>
            <person name="Chen W.B."/>
            <person name="Zhang X.C."/>
            <person name="Jiao Y.N."/>
            <person name="Eichler E.E."/>
            <person name="Li G.H."/>
            <person name="Liu X."/>
            <person name="Gao L.Z."/>
        </authorList>
    </citation>
    <scope>NUCLEOTIDE SEQUENCE [LARGE SCALE GENOMIC DNA]</scope>
    <source>
        <strain evidence="3">cv. GT1</strain>
        <tissue evidence="2">Leaf</tissue>
    </source>
</reference>
<name>A0A6A6NEK6_HEVBR</name>
<organism evidence="2 3">
    <name type="scientific">Hevea brasiliensis</name>
    <name type="common">Para rubber tree</name>
    <name type="synonym">Siphonia brasiliensis</name>
    <dbReference type="NCBI Taxonomy" id="3981"/>
    <lineage>
        <taxon>Eukaryota</taxon>
        <taxon>Viridiplantae</taxon>
        <taxon>Streptophyta</taxon>
        <taxon>Embryophyta</taxon>
        <taxon>Tracheophyta</taxon>
        <taxon>Spermatophyta</taxon>
        <taxon>Magnoliopsida</taxon>
        <taxon>eudicotyledons</taxon>
        <taxon>Gunneridae</taxon>
        <taxon>Pentapetalae</taxon>
        <taxon>rosids</taxon>
        <taxon>fabids</taxon>
        <taxon>Malpighiales</taxon>
        <taxon>Euphorbiaceae</taxon>
        <taxon>Crotonoideae</taxon>
        <taxon>Micrandreae</taxon>
        <taxon>Hevea</taxon>
    </lineage>
</organism>
<evidence type="ECO:0000313" key="3">
    <source>
        <dbReference type="Proteomes" id="UP000467840"/>
    </source>
</evidence>
<evidence type="ECO:0000256" key="1">
    <source>
        <dbReference type="SAM" id="MobiDB-lite"/>
    </source>
</evidence>
<protein>
    <submittedName>
        <fullName evidence="2">Uncharacterized protein</fullName>
    </submittedName>
</protein>
<proteinExistence type="predicted"/>
<sequence>MEGFRSKSCRDGRMQIEEYYGGKAGPTSMQDLRSYSVSYAGSTQPNQFGKEVKIKKGKSNLGSSSKSWSFNDPELQRKKESQATSKVVNFSLLLLAPKEARSGKLDSTIFLVSTDLHFLFMFWVTSLGYPESKEMQGEFAL</sequence>
<comment type="caution">
    <text evidence="2">The sequence shown here is derived from an EMBL/GenBank/DDBJ whole genome shotgun (WGS) entry which is preliminary data.</text>
</comment>
<evidence type="ECO:0000313" key="2">
    <source>
        <dbReference type="EMBL" id="KAF2323571.1"/>
    </source>
</evidence>
<feature type="compositionally biased region" description="Low complexity" evidence="1">
    <location>
        <begin position="59"/>
        <end position="69"/>
    </location>
</feature>
<keyword evidence="3" id="KW-1185">Reference proteome</keyword>
<accession>A0A6A6NEK6</accession>
<dbReference type="AlphaFoldDB" id="A0A6A6NEK6"/>
<gene>
    <name evidence="2" type="ORF">GH714_036166</name>
</gene>